<gene>
    <name evidence="2" type="ORF">BT96DRAFT_1014292</name>
</gene>
<name>A0A6A4IAZ6_9AGAR</name>
<evidence type="ECO:0008006" key="4">
    <source>
        <dbReference type="Google" id="ProtNLM"/>
    </source>
</evidence>
<protein>
    <recommendedName>
        <fullName evidence="4">F-box domain-containing protein</fullName>
    </recommendedName>
</protein>
<accession>A0A6A4IAZ6</accession>
<dbReference type="Proteomes" id="UP000799118">
    <property type="component" value="Unassembled WGS sequence"/>
</dbReference>
<organism evidence="2 3">
    <name type="scientific">Gymnopus androsaceus JB14</name>
    <dbReference type="NCBI Taxonomy" id="1447944"/>
    <lineage>
        <taxon>Eukaryota</taxon>
        <taxon>Fungi</taxon>
        <taxon>Dikarya</taxon>
        <taxon>Basidiomycota</taxon>
        <taxon>Agaricomycotina</taxon>
        <taxon>Agaricomycetes</taxon>
        <taxon>Agaricomycetidae</taxon>
        <taxon>Agaricales</taxon>
        <taxon>Marasmiineae</taxon>
        <taxon>Omphalotaceae</taxon>
        <taxon>Gymnopus</taxon>
    </lineage>
</organism>
<reference evidence="2" key="1">
    <citation type="journal article" date="2019" name="Environ. Microbiol.">
        <title>Fungal ecological strategies reflected in gene transcription - a case study of two litter decomposers.</title>
        <authorList>
            <person name="Barbi F."/>
            <person name="Kohler A."/>
            <person name="Barry K."/>
            <person name="Baskaran P."/>
            <person name="Daum C."/>
            <person name="Fauchery L."/>
            <person name="Ihrmark K."/>
            <person name="Kuo A."/>
            <person name="LaButti K."/>
            <person name="Lipzen A."/>
            <person name="Morin E."/>
            <person name="Grigoriev I.V."/>
            <person name="Henrissat B."/>
            <person name="Lindahl B."/>
            <person name="Martin F."/>
        </authorList>
    </citation>
    <scope>NUCLEOTIDE SEQUENCE</scope>
    <source>
        <strain evidence="2">JB14</strain>
    </source>
</reference>
<evidence type="ECO:0000256" key="1">
    <source>
        <dbReference type="SAM" id="Coils"/>
    </source>
</evidence>
<keyword evidence="3" id="KW-1185">Reference proteome</keyword>
<evidence type="ECO:0000313" key="3">
    <source>
        <dbReference type="Proteomes" id="UP000799118"/>
    </source>
</evidence>
<dbReference type="EMBL" id="ML769397">
    <property type="protein sequence ID" value="KAE9407180.1"/>
    <property type="molecule type" value="Genomic_DNA"/>
</dbReference>
<keyword evidence="1" id="KW-0175">Coiled coil</keyword>
<evidence type="ECO:0000313" key="2">
    <source>
        <dbReference type="EMBL" id="KAE9407180.1"/>
    </source>
</evidence>
<dbReference type="OrthoDB" id="3365698at2759"/>
<feature type="coiled-coil region" evidence="1">
    <location>
        <begin position="21"/>
        <end position="55"/>
    </location>
</feature>
<dbReference type="AlphaFoldDB" id="A0A6A4IAZ6"/>
<proteinExistence type="predicted"/>
<sequence length="271" mass="31356">MSQYLLEDRIEEPVWLEPIDISFLRERISETETQVESLQNQMSEVKRAHEAYIEEQITLEPNEVSFLESRMSESETQAQISELTRQRDMKLVELASFRNILSPVRRIPVEILSEILELACLPEDGIFHSKHTIVLYTNNLSSLCFEDDNTNVKPVTTTVEWVKEWTHRSRGLLLDVYLSLSMESYLRSTQLLEQILSLRHRIRTLDVAGYSGLYHVLFCLPRSSFSRLEEITLSIEGNDVNGRLLPNKIEALLDAPHLHNVQIRGTSISPY</sequence>